<dbReference type="Pfam" id="PF14119">
    <property type="entry name" value="DUF4288"/>
    <property type="match status" value="1"/>
</dbReference>
<dbReference type="EMBL" id="JBHUHT010000013">
    <property type="protein sequence ID" value="MFD2096837.1"/>
    <property type="molecule type" value="Genomic_DNA"/>
</dbReference>
<proteinExistence type="predicted"/>
<gene>
    <name evidence="1" type="ORF">ACFSJ3_12640</name>
</gene>
<comment type="caution">
    <text evidence="1">The sequence shown here is derived from an EMBL/GenBank/DDBJ whole genome shotgun (WGS) entry which is preliminary data.</text>
</comment>
<name>A0ABW4XNH9_9GAMM</name>
<evidence type="ECO:0000313" key="1">
    <source>
        <dbReference type="EMBL" id="MFD2096837.1"/>
    </source>
</evidence>
<evidence type="ECO:0000313" key="2">
    <source>
        <dbReference type="Proteomes" id="UP001597380"/>
    </source>
</evidence>
<reference evidence="2" key="1">
    <citation type="journal article" date="2019" name="Int. J. Syst. Evol. Microbiol.">
        <title>The Global Catalogue of Microorganisms (GCM) 10K type strain sequencing project: providing services to taxonomists for standard genome sequencing and annotation.</title>
        <authorList>
            <consortium name="The Broad Institute Genomics Platform"/>
            <consortium name="The Broad Institute Genome Sequencing Center for Infectious Disease"/>
            <person name="Wu L."/>
            <person name="Ma J."/>
        </authorList>
    </citation>
    <scope>NUCLEOTIDE SEQUENCE [LARGE SCALE GENOMIC DNA]</scope>
    <source>
        <strain evidence="2">CGMCC 1.10992</strain>
    </source>
</reference>
<dbReference type="Proteomes" id="UP001597380">
    <property type="component" value="Unassembled WGS sequence"/>
</dbReference>
<accession>A0ABW4XNH9</accession>
<dbReference type="InterPro" id="IPR025630">
    <property type="entry name" value="DUF4288"/>
</dbReference>
<organism evidence="1 2">
    <name type="scientific">Corallincola platygyrae</name>
    <dbReference type="NCBI Taxonomy" id="1193278"/>
    <lineage>
        <taxon>Bacteria</taxon>
        <taxon>Pseudomonadati</taxon>
        <taxon>Pseudomonadota</taxon>
        <taxon>Gammaproteobacteria</taxon>
        <taxon>Alteromonadales</taxon>
        <taxon>Psychromonadaceae</taxon>
        <taxon>Corallincola</taxon>
    </lineage>
</organism>
<dbReference type="RefSeq" id="WP_345339540.1">
    <property type="nucleotide sequence ID" value="NZ_BAABLI010000009.1"/>
</dbReference>
<protein>
    <submittedName>
        <fullName evidence="1">DUF4288 domain-containing protein</fullName>
    </submittedName>
</protein>
<sequence length="141" mass="16098">MWTVYTAKTLYRTVANGDPIAIDEHYRSDLVLIEERVVSIKARSFDDAIKWGEAEAEKYAKETSFVNPYGQDVTQEYLGFIDVFEPFENLPAGIEVFSSTYLAPQTLSPSQLIEHQAGCLFENERELRLKFCNQEFSGVIT</sequence>
<keyword evidence="2" id="KW-1185">Reference proteome</keyword>